<feature type="compositionally biased region" description="Basic and acidic residues" evidence="1">
    <location>
        <begin position="494"/>
        <end position="511"/>
    </location>
</feature>
<gene>
    <name evidence="3" type="ORF">BC938DRAFT_472843</name>
</gene>
<dbReference type="EMBL" id="RBNJ01014490">
    <property type="protein sequence ID" value="RUS24945.1"/>
    <property type="molecule type" value="Genomic_DNA"/>
</dbReference>
<feature type="compositionally biased region" description="Acidic residues" evidence="1">
    <location>
        <begin position="343"/>
        <end position="352"/>
    </location>
</feature>
<sequence>VITYCTVITVIRQPHSQLSHHPIFRYIHSPILYKLTELYSSFPFPPSSPKRMPAALHHNKDNPIQATIHPTATSHIVPFTPEQTRAEEQAMLEQEATEATPTQQQPRSNTTSYVRPKPQQEESDEEDVPFVSPFSTPQPAAITSQDPTLAQENRPPVTPRRLLRSLARAASAREDDNEADMPTVTRAPLRLQDTSRTLLKTLSKATSVCIIIDDTCHPALAKPKNLLPNQVTPRTFLFRSPQPPPSPPLDKNEDPAPPAPLARHRGRPPSLQLDLVNNPFHTGGEAGEATNRSRSPVRTTLDGSGSPKRRGSGSPSPVREDYPTDLPYSPDSPQTPSLPSIAEESESENEEAPVERHSRATTTQFPSTRRSSNARRPSAVTGPLVTAADTEAARQNDHMYHAMHRVLKNVQGRVREFEPEAGEMSFRSRSDSGPDDRERRRDLLEEVERMRKEVEASNRDLIALRKQLDERDLAEDEVDRRLGEVTARVQGLREQVRERDEGKRRRPRDLEVDGDEDDDIEEEEDEEGESASSSVKSSDAVAGKRKWFNAGGLLLLFLVVEMLVLWVIVGLSRTRHDLFVRDTYTGTGNDTRNNVAGGVWVVGWARERILVWLDDAGSWWRGTVPT</sequence>
<dbReference type="Proteomes" id="UP000274822">
    <property type="component" value="Unassembled WGS sequence"/>
</dbReference>
<keyword evidence="2" id="KW-0472">Membrane</keyword>
<accession>A0A433Q597</accession>
<name>A0A433Q597_9FUNG</name>
<evidence type="ECO:0000313" key="3">
    <source>
        <dbReference type="EMBL" id="RUS24945.1"/>
    </source>
</evidence>
<evidence type="ECO:0000256" key="1">
    <source>
        <dbReference type="SAM" id="MobiDB-lite"/>
    </source>
</evidence>
<organism evidence="3 4">
    <name type="scientific">Jimgerdemannia flammicorona</name>
    <dbReference type="NCBI Taxonomy" id="994334"/>
    <lineage>
        <taxon>Eukaryota</taxon>
        <taxon>Fungi</taxon>
        <taxon>Fungi incertae sedis</taxon>
        <taxon>Mucoromycota</taxon>
        <taxon>Mucoromycotina</taxon>
        <taxon>Endogonomycetes</taxon>
        <taxon>Endogonales</taxon>
        <taxon>Endogonaceae</taxon>
        <taxon>Jimgerdemannia</taxon>
    </lineage>
</organism>
<feature type="region of interest" description="Disordered" evidence="1">
    <location>
        <begin position="418"/>
        <end position="439"/>
    </location>
</feature>
<feature type="region of interest" description="Disordered" evidence="1">
    <location>
        <begin position="235"/>
        <end position="386"/>
    </location>
</feature>
<feature type="transmembrane region" description="Helical" evidence="2">
    <location>
        <begin position="547"/>
        <end position="571"/>
    </location>
</feature>
<feature type="compositionally biased region" description="Acidic residues" evidence="1">
    <location>
        <begin position="512"/>
        <end position="529"/>
    </location>
</feature>
<dbReference type="AlphaFoldDB" id="A0A433Q597"/>
<keyword evidence="2" id="KW-0812">Transmembrane</keyword>
<feature type="compositionally biased region" description="Basic and acidic residues" evidence="1">
    <location>
        <begin position="426"/>
        <end position="439"/>
    </location>
</feature>
<feature type="region of interest" description="Disordered" evidence="1">
    <location>
        <begin position="85"/>
        <end position="188"/>
    </location>
</feature>
<proteinExistence type="predicted"/>
<feature type="compositionally biased region" description="Low complexity" evidence="1">
    <location>
        <begin position="93"/>
        <end position="106"/>
    </location>
</feature>
<feature type="non-terminal residue" evidence="3">
    <location>
        <position position="1"/>
    </location>
</feature>
<feature type="compositionally biased region" description="Polar residues" evidence="1">
    <location>
        <begin position="360"/>
        <end position="375"/>
    </location>
</feature>
<evidence type="ECO:0000256" key="2">
    <source>
        <dbReference type="SAM" id="Phobius"/>
    </source>
</evidence>
<keyword evidence="4" id="KW-1185">Reference proteome</keyword>
<feature type="compositionally biased region" description="Polar residues" evidence="1">
    <location>
        <begin position="290"/>
        <end position="302"/>
    </location>
</feature>
<feature type="compositionally biased region" description="Polar residues" evidence="1">
    <location>
        <begin position="133"/>
        <end position="151"/>
    </location>
</feature>
<evidence type="ECO:0000313" key="4">
    <source>
        <dbReference type="Proteomes" id="UP000274822"/>
    </source>
</evidence>
<protein>
    <submittedName>
        <fullName evidence="3">Uncharacterized protein</fullName>
    </submittedName>
</protein>
<comment type="caution">
    <text evidence="3">The sequence shown here is derived from an EMBL/GenBank/DDBJ whole genome shotgun (WGS) entry which is preliminary data.</text>
</comment>
<keyword evidence="2" id="KW-1133">Transmembrane helix</keyword>
<feature type="region of interest" description="Disordered" evidence="1">
    <location>
        <begin position="493"/>
        <end position="536"/>
    </location>
</feature>
<reference evidence="3 4" key="1">
    <citation type="journal article" date="2018" name="New Phytol.">
        <title>Phylogenomics of Endogonaceae and evolution of mycorrhizas within Mucoromycota.</title>
        <authorList>
            <person name="Chang Y."/>
            <person name="Desiro A."/>
            <person name="Na H."/>
            <person name="Sandor L."/>
            <person name="Lipzen A."/>
            <person name="Clum A."/>
            <person name="Barry K."/>
            <person name="Grigoriev I.V."/>
            <person name="Martin F.M."/>
            <person name="Stajich J.E."/>
            <person name="Smith M.E."/>
            <person name="Bonito G."/>
            <person name="Spatafora J.W."/>
        </authorList>
    </citation>
    <scope>NUCLEOTIDE SEQUENCE [LARGE SCALE GENOMIC DNA]</scope>
    <source>
        <strain evidence="3 4">AD002</strain>
    </source>
</reference>